<dbReference type="PROSITE" id="PS50977">
    <property type="entry name" value="HTH_TETR_2"/>
    <property type="match status" value="1"/>
</dbReference>
<evidence type="ECO:0000259" key="3">
    <source>
        <dbReference type="PROSITE" id="PS50977"/>
    </source>
</evidence>
<name>A0A9X0HHE0_SOLP1</name>
<keyword evidence="5" id="KW-1185">Reference proteome</keyword>
<gene>
    <name evidence="4" type="ORF">ASU33_00615</name>
</gene>
<feature type="domain" description="HTH tetR-type" evidence="3">
    <location>
        <begin position="3"/>
        <end position="63"/>
    </location>
</feature>
<dbReference type="InterPro" id="IPR036271">
    <property type="entry name" value="Tet_transcr_reg_TetR-rel_C_sf"/>
</dbReference>
<comment type="caution">
    <text evidence="4">The sequence shown here is derived from an EMBL/GenBank/DDBJ whole genome shotgun (WGS) entry which is preliminary data.</text>
</comment>
<reference evidence="4 5" key="1">
    <citation type="submission" date="2015-11" db="EMBL/GenBank/DDBJ databases">
        <title>Solirubrum puertoriconensis gen. nov. an environmental bacteria isolated in Puerto Rico.</title>
        <authorList>
            <person name="Cuebas-Irizarry M.F."/>
            <person name="Montalvo-Rodriguez R."/>
        </authorList>
    </citation>
    <scope>NUCLEOTIDE SEQUENCE [LARGE SCALE GENOMIC DNA]</scope>
    <source>
        <strain evidence="4 5">MC1A</strain>
    </source>
</reference>
<protein>
    <recommendedName>
        <fullName evidence="3">HTH tetR-type domain-containing protein</fullName>
    </recommendedName>
</protein>
<dbReference type="SUPFAM" id="SSF48498">
    <property type="entry name" value="Tetracyclin repressor-like, C-terminal domain"/>
    <property type="match status" value="1"/>
</dbReference>
<dbReference type="GO" id="GO:0003677">
    <property type="term" value="F:DNA binding"/>
    <property type="evidence" value="ECO:0007669"/>
    <property type="project" value="UniProtKB-UniRule"/>
</dbReference>
<dbReference type="AlphaFoldDB" id="A0A9X0HHE0"/>
<evidence type="ECO:0000256" key="1">
    <source>
        <dbReference type="ARBA" id="ARBA00023125"/>
    </source>
</evidence>
<organism evidence="4 5">
    <name type="scientific">Solirubrum puertoriconensis</name>
    <dbReference type="NCBI Taxonomy" id="1751427"/>
    <lineage>
        <taxon>Bacteria</taxon>
        <taxon>Pseudomonadati</taxon>
        <taxon>Bacteroidota</taxon>
        <taxon>Cytophagia</taxon>
        <taxon>Cytophagales</taxon>
    </lineage>
</organism>
<dbReference type="OrthoDB" id="881297at2"/>
<dbReference type="Gene3D" id="1.10.357.10">
    <property type="entry name" value="Tetracycline Repressor, domain 2"/>
    <property type="match status" value="1"/>
</dbReference>
<dbReference type="SUPFAM" id="SSF46689">
    <property type="entry name" value="Homeodomain-like"/>
    <property type="match status" value="1"/>
</dbReference>
<dbReference type="Proteomes" id="UP000054223">
    <property type="component" value="Unassembled WGS sequence"/>
</dbReference>
<evidence type="ECO:0000313" key="5">
    <source>
        <dbReference type="Proteomes" id="UP000054223"/>
    </source>
</evidence>
<proteinExistence type="predicted"/>
<dbReference type="InterPro" id="IPR009057">
    <property type="entry name" value="Homeodomain-like_sf"/>
</dbReference>
<accession>A0A9X0HHE0</accession>
<evidence type="ECO:0000256" key="2">
    <source>
        <dbReference type="PROSITE-ProRule" id="PRU00335"/>
    </source>
</evidence>
<keyword evidence="1 2" id="KW-0238">DNA-binding</keyword>
<dbReference type="EMBL" id="LNAL01000008">
    <property type="protein sequence ID" value="KUG05921.1"/>
    <property type="molecule type" value="Genomic_DNA"/>
</dbReference>
<feature type="DNA-binding region" description="H-T-H motif" evidence="2">
    <location>
        <begin position="26"/>
        <end position="45"/>
    </location>
</feature>
<evidence type="ECO:0000313" key="4">
    <source>
        <dbReference type="EMBL" id="KUG05921.1"/>
    </source>
</evidence>
<dbReference type="InterPro" id="IPR001647">
    <property type="entry name" value="HTH_TetR"/>
</dbReference>
<dbReference type="Gene3D" id="1.10.10.60">
    <property type="entry name" value="Homeodomain-like"/>
    <property type="match status" value="1"/>
</dbReference>
<dbReference type="RefSeq" id="WP_059071615.1">
    <property type="nucleotide sequence ID" value="NZ_LNAL01000008.1"/>
</dbReference>
<sequence length="203" mass="23542">MSRTLRDTLLEEAHQLFRREGIESQSQEQIIAALDVSPSTFREMFADKHDLVLHTTYYDIERQKREHEELFARVQNPVGRLLGLLELGIRDLREIAPSYFADLIHHYPDVWEVGQQHLATYSYPQISGILNEGVLQKMLRGDINIGLVAKIILEQLNMVLNEQIFPPSRYNVAEVFRSVYLYYIRGLCTDEGIRAAAAYFARM</sequence>